<dbReference type="Pfam" id="PF00856">
    <property type="entry name" value="SET"/>
    <property type="match status" value="1"/>
</dbReference>
<reference evidence="2" key="1">
    <citation type="submission" date="2021-01" db="EMBL/GenBank/DDBJ databases">
        <authorList>
            <person name="Corre E."/>
            <person name="Pelletier E."/>
            <person name="Niang G."/>
            <person name="Scheremetjew M."/>
            <person name="Finn R."/>
            <person name="Kale V."/>
            <person name="Holt S."/>
            <person name="Cochrane G."/>
            <person name="Meng A."/>
            <person name="Brown T."/>
            <person name="Cohen L."/>
        </authorList>
    </citation>
    <scope>NUCLEOTIDE SEQUENCE</scope>
    <source>
        <strain evidence="2">CCCM811</strain>
    </source>
</reference>
<dbReference type="SUPFAM" id="SSF82199">
    <property type="entry name" value="SET domain"/>
    <property type="match status" value="1"/>
</dbReference>
<dbReference type="InterPro" id="IPR046341">
    <property type="entry name" value="SET_dom_sf"/>
</dbReference>
<gene>
    <name evidence="2" type="ORF">LGLO00237_LOCUS2651</name>
</gene>
<protein>
    <recommendedName>
        <fullName evidence="1">SET domain-containing protein</fullName>
    </recommendedName>
</protein>
<feature type="domain" description="SET" evidence="1">
    <location>
        <begin position="36"/>
        <end position="99"/>
    </location>
</feature>
<dbReference type="EMBL" id="HBIV01003818">
    <property type="protein sequence ID" value="CAE0647807.1"/>
    <property type="molecule type" value="Transcribed_RNA"/>
</dbReference>
<name>A0A7S3YCX3_9EUKA</name>
<evidence type="ECO:0000313" key="2">
    <source>
        <dbReference type="EMBL" id="CAE0647807.1"/>
    </source>
</evidence>
<evidence type="ECO:0000259" key="1">
    <source>
        <dbReference type="Pfam" id="PF00856"/>
    </source>
</evidence>
<dbReference type="InterPro" id="IPR001214">
    <property type="entry name" value="SET_dom"/>
</dbReference>
<accession>A0A7S3YCX3</accession>
<dbReference type="Gene3D" id="2.170.270.10">
    <property type="entry name" value="SET domain"/>
    <property type="match status" value="1"/>
</dbReference>
<dbReference type="AlphaFoldDB" id="A0A7S3YCX3"/>
<proteinExistence type="predicted"/>
<sequence length="122" mass="13851">MDYTGRVVRDSINDSLGSQYSRYLVPLITHRKTKGEVFSLDVDAAEMGNESRFINDYRGTGSPANVVFERYFEPGGEMRVGVRTQLPVRKGHELLADYGEDYWRQVAAKKCAGTKLKRRATK</sequence>
<organism evidence="2">
    <name type="scientific">Lotharella globosa</name>
    <dbReference type="NCBI Taxonomy" id="91324"/>
    <lineage>
        <taxon>Eukaryota</taxon>
        <taxon>Sar</taxon>
        <taxon>Rhizaria</taxon>
        <taxon>Cercozoa</taxon>
        <taxon>Chlorarachniophyceae</taxon>
        <taxon>Lotharella</taxon>
    </lineage>
</organism>